<dbReference type="PANTHER" id="PTHR15876">
    <property type="entry name" value="TRANSMEMBRANE PROTEIN ADIPOCYTE-ASSOCIATED 1"/>
    <property type="match status" value="1"/>
</dbReference>
<keyword evidence="5 8" id="KW-0472">Membrane</keyword>
<proteinExistence type="inferred from homology"/>
<keyword evidence="10" id="KW-1185">Reference proteome</keyword>
<evidence type="ECO:0000256" key="5">
    <source>
        <dbReference type="ARBA" id="ARBA00023136"/>
    </source>
</evidence>
<dbReference type="GO" id="GO:0007186">
    <property type="term" value="P:G protein-coupled receptor signaling pathway"/>
    <property type="evidence" value="ECO:0000318"/>
    <property type="project" value="GO_Central"/>
</dbReference>
<dbReference type="GO" id="GO:0005886">
    <property type="term" value="C:plasma membrane"/>
    <property type="evidence" value="ECO:0000318"/>
    <property type="project" value="GO_Central"/>
</dbReference>
<reference evidence="9" key="2">
    <citation type="submission" date="2025-08" db="UniProtKB">
        <authorList>
            <consortium name="Ensembl"/>
        </authorList>
    </citation>
    <scope>IDENTIFICATION</scope>
    <source>
        <strain evidence="9">Thoroughbred</strain>
    </source>
</reference>
<dbReference type="GO" id="GO:0004930">
    <property type="term" value="F:G protein-coupled receptor activity"/>
    <property type="evidence" value="ECO:0000318"/>
    <property type="project" value="GO_Central"/>
</dbReference>
<evidence type="ECO:0000256" key="2">
    <source>
        <dbReference type="ARBA" id="ARBA00010125"/>
    </source>
</evidence>
<evidence type="ECO:0000256" key="3">
    <source>
        <dbReference type="ARBA" id="ARBA00022692"/>
    </source>
</evidence>
<comment type="similarity">
    <text evidence="2">Belongs to the UPF0359 family.</text>
</comment>
<reference evidence="9 10" key="1">
    <citation type="journal article" date="2009" name="Science">
        <title>Genome sequence, comparative analysis, and population genetics of the domestic horse.</title>
        <authorList>
            <consortium name="Broad Institute Genome Sequencing Platform"/>
            <consortium name="Broad Institute Whole Genome Assembly Team"/>
            <person name="Wade C.M."/>
            <person name="Giulotto E."/>
            <person name="Sigurdsson S."/>
            <person name="Zoli M."/>
            <person name="Gnerre S."/>
            <person name="Imsland F."/>
            <person name="Lear T.L."/>
            <person name="Adelson D.L."/>
            <person name="Bailey E."/>
            <person name="Bellone R.R."/>
            <person name="Bloecker H."/>
            <person name="Distl O."/>
            <person name="Edgar R.C."/>
            <person name="Garber M."/>
            <person name="Leeb T."/>
            <person name="Mauceli E."/>
            <person name="MacLeod J.N."/>
            <person name="Penedo M.C.T."/>
            <person name="Raison J.M."/>
            <person name="Sharpe T."/>
            <person name="Vogel J."/>
            <person name="Andersson L."/>
            <person name="Antczak D.F."/>
            <person name="Biagi T."/>
            <person name="Binns M.M."/>
            <person name="Chowdhary B.P."/>
            <person name="Coleman S.J."/>
            <person name="Della Valle G."/>
            <person name="Fryc S."/>
            <person name="Guerin G."/>
            <person name="Hasegawa T."/>
            <person name="Hill E.W."/>
            <person name="Jurka J."/>
            <person name="Kiialainen A."/>
            <person name="Lindgren G."/>
            <person name="Liu J."/>
            <person name="Magnani E."/>
            <person name="Mickelson J.R."/>
            <person name="Murray J."/>
            <person name="Nergadze S.G."/>
            <person name="Onofrio R."/>
            <person name="Pedroni S."/>
            <person name="Piras M.F."/>
            <person name="Raudsepp T."/>
            <person name="Rocchi M."/>
            <person name="Roeed K.H."/>
            <person name="Ryder O.A."/>
            <person name="Searle S."/>
            <person name="Skow L."/>
            <person name="Swinburne J.E."/>
            <person name="Syvaenen A.C."/>
            <person name="Tozaki T."/>
            <person name="Valberg S.J."/>
            <person name="Vaudin M."/>
            <person name="White J.R."/>
            <person name="Zody M.C."/>
            <person name="Lander E.S."/>
            <person name="Lindblad-Toh K."/>
        </authorList>
    </citation>
    <scope>NUCLEOTIDE SEQUENCE [LARGE SCALE GENOMIC DNA]</scope>
    <source>
        <strain evidence="9 10">Thoroughbred</strain>
    </source>
</reference>
<feature type="transmembrane region" description="Helical" evidence="8">
    <location>
        <begin position="48"/>
        <end position="67"/>
    </location>
</feature>
<evidence type="ECO:0000256" key="4">
    <source>
        <dbReference type="ARBA" id="ARBA00022989"/>
    </source>
</evidence>
<protein>
    <recommendedName>
        <fullName evidence="6">Integral membrane protein GPR175</fullName>
    </recommendedName>
</protein>
<dbReference type="InterPro" id="IPR018781">
    <property type="entry name" value="TPRA1/CAND2/CAND8"/>
</dbReference>
<evidence type="ECO:0000256" key="8">
    <source>
        <dbReference type="SAM" id="Phobius"/>
    </source>
</evidence>
<dbReference type="Ensembl" id="ENSECAT00000132719.1">
    <property type="protein sequence ID" value="ENSECAP00000061069.1"/>
    <property type="gene ID" value="ENSECAG00000016300.4"/>
</dbReference>
<organism evidence="9 10">
    <name type="scientific">Equus caballus</name>
    <name type="common">Horse</name>
    <dbReference type="NCBI Taxonomy" id="9796"/>
    <lineage>
        <taxon>Eukaryota</taxon>
        <taxon>Metazoa</taxon>
        <taxon>Chordata</taxon>
        <taxon>Craniata</taxon>
        <taxon>Vertebrata</taxon>
        <taxon>Euteleostomi</taxon>
        <taxon>Mammalia</taxon>
        <taxon>Eutheria</taxon>
        <taxon>Laurasiatheria</taxon>
        <taxon>Perissodactyla</taxon>
        <taxon>Equidae</taxon>
        <taxon>Equus</taxon>
    </lineage>
</organism>
<reference evidence="9" key="3">
    <citation type="submission" date="2025-09" db="UniProtKB">
        <authorList>
            <consortium name="Ensembl"/>
        </authorList>
    </citation>
    <scope>IDENTIFICATION</scope>
    <source>
        <strain evidence="9">Thoroughbred</strain>
    </source>
</reference>
<evidence type="ECO:0000256" key="7">
    <source>
        <dbReference type="SAM" id="MobiDB-lite"/>
    </source>
</evidence>
<dbReference type="GeneTree" id="ENSGT00390000016807"/>
<name>A0A9L0RE09_HORSE</name>
<accession>A0A9L0RE09</accession>
<dbReference type="Proteomes" id="UP000002281">
    <property type="component" value="Chromosome 16"/>
</dbReference>
<evidence type="ECO:0000313" key="9">
    <source>
        <dbReference type="Ensembl" id="ENSECAP00000061069.1"/>
    </source>
</evidence>
<gene>
    <name evidence="9" type="primary">TPRA1</name>
</gene>
<dbReference type="PANTHER" id="PTHR15876:SF8">
    <property type="entry name" value="TRANSMEMBRANE PROTEIN ADIPOCYTE-ASSOCIATED 1"/>
    <property type="match status" value="1"/>
</dbReference>
<feature type="transmembrane region" description="Helical" evidence="8">
    <location>
        <begin position="79"/>
        <end position="100"/>
    </location>
</feature>
<feature type="region of interest" description="Disordered" evidence="7">
    <location>
        <begin position="334"/>
        <end position="361"/>
    </location>
</feature>
<sequence length="492" mass="52905">MDTLEEVIWANGSTALPPPLAPNITVPHRCLLLLYEDIGTSRVRYWDLLLLIPNVLFFIFLLWKLPFARARICVTSSPIFITFYILVFVVALVGIARAVVSMTVSTSDAATVADKVTWRASQASSGCWPSPQCCPWLTLSPRGLQHLRARGPPVLAGQLLLLLPGLLSGGHPPQDPAEGAHLPAFAEELLRVCGHPGAAQPAAGAGERAALRQHHRGALLCRCHHVPLLQLLRTPHLRGLPPGLLRLGAQDPLLLQMPSGRDRGAGHAPAPALCCGPAGGPGGSRGCQHTVRFGQWGGLPGRHCLHALPHRQHQQYGQRALEGHQCLSAATLAGRPAGPVEGRQREGQGTQSAQGRRMSDRTCVGSRPVLLSRPPAALCHLCPGWGQPTPSALLSGMAQARLLRAMPGWPRPLPFLKTWPPRTGLALLSLLPPPLGAMASAKPSLAGGLKCVYFRDLFFNKKEKKQKVSVWRFCRNTGAGSSQEPKDRGEEL</sequence>
<keyword evidence="3 8" id="KW-0812">Transmembrane</keyword>
<keyword evidence="4 8" id="KW-1133">Transmembrane helix</keyword>
<evidence type="ECO:0000256" key="6">
    <source>
        <dbReference type="ARBA" id="ARBA00029849"/>
    </source>
</evidence>
<evidence type="ECO:0000313" key="10">
    <source>
        <dbReference type="Proteomes" id="UP000002281"/>
    </source>
</evidence>
<dbReference type="AlphaFoldDB" id="A0A9L0RE09"/>
<dbReference type="Pfam" id="PF10160">
    <property type="entry name" value="Tmemb_40"/>
    <property type="match status" value="1"/>
</dbReference>
<evidence type="ECO:0000256" key="1">
    <source>
        <dbReference type="ARBA" id="ARBA00004141"/>
    </source>
</evidence>
<comment type="subcellular location">
    <subcellularLocation>
        <location evidence="1">Membrane</location>
        <topology evidence="1">Multi-pass membrane protein</topology>
    </subcellularLocation>
</comment>